<proteinExistence type="predicted"/>
<name>A0A8S5NAY6_9CAUD</name>
<sequence>MKKAEYGLTGDFIFKEAVEFLKKKIPLKLGEYREISDECKGKAFTVSGYTSLEVLQKFLDELTEACEQGKTKKDFMDTMNDFLERNGYEGLNPFNADVIFRTNMQTAYNAGHYKSMTNPTTKKLRPFWKYITAGDGEVRESHAQMEGRIYPADDPIWDIWYPPNGFRCRCTVVSLTKSQAEREKEHISKGLPYNVDHSTGEILYQFPDKGFSNNPAKDSWKPDLTGIDSNLKSAFRERQQKNNAKTG</sequence>
<reference evidence="2" key="1">
    <citation type="journal article" date="2021" name="Proc. Natl. Acad. Sci. U.S.A.">
        <title>A Catalog of Tens of Thousands of Viruses from Human Metagenomes Reveals Hidden Associations with Chronic Diseases.</title>
        <authorList>
            <person name="Tisza M.J."/>
            <person name="Buck C.B."/>
        </authorList>
    </citation>
    <scope>NUCLEOTIDE SEQUENCE</scope>
    <source>
        <strain evidence="2">Ct8hR1</strain>
    </source>
</reference>
<protein>
    <submittedName>
        <fullName evidence="2">Minor capsid component</fullName>
    </submittedName>
</protein>
<evidence type="ECO:0000259" key="1">
    <source>
        <dbReference type="Pfam" id="PF04233"/>
    </source>
</evidence>
<dbReference type="Pfam" id="PF04233">
    <property type="entry name" value="Phage_Mu_F"/>
    <property type="match status" value="1"/>
</dbReference>
<dbReference type="NCBIfam" id="TIGR01641">
    <property type="entry name" value="phageSPP1_gp7"/>
    <property type="match status" value="1"/>
</dbReference>
<organism evidence="2">
    <name type="scientific">Siphoviridae sp. ct8hR1</name>
    <dbReference type="NCBI Taxonomy" id="2826172"/>
    <lineage>
        <taxon>Viruses</taxon>
        <taxon>Duplodnaviria</taxon>
        <taxon>Heunggongvirae</taxon>
        <taxon>Uroviricota</taxon>
        <taxon>Caudoviricetes</taxon>
    </lineage>
</organism>
<dbReference type="EMBL" id="BK015113">
    <property type="protein sequence ID" value="DAD91424.1"/>
    <property type="molecule type" value="Genomic_DNA"/>
</dbReference>
<dbReference type="InterPro" id="IPR006528">
    <property type="entry name" value="Phage_head_morphogenesis_dom"/>
</dbReference>
<evidence type="ECO:0000313" key="2">
    <source>
        <dbReference type="EMBL" id="DAD91424.1"/>
    </source>
</evidence>
<accession>A0A8S5NAY6</accession>
<feature type="domain" description="Phage head morphogenesis" evidence="1">
    <location>
        <begin position="56"/>
        <end position="172"/>
    </location>
</feature>